<evidence type="ECO:0000313" key="2">
    <source>
        <dbReference type="Proteomes" id="UP000028761"/>
    </source>
</evidence>
<name>A0A8I5MVD8_PAPAN</name>
<dbReference type="AlphaFoldDB" id="A0A8I5MVD8"/>
<protein>
    <submittedName>
        <fullName evidence="1">Uncharacterized protein</fullName>
    </submittedName>
</protein>
<keyword evidence="2" id="KW-1185">Reference proteome</keyword>
<organism evidence="1 2">
    <name type="scientific">Papio anubis</name>
    <name type="common">Olive baboon</name>
    <dbReference type="NCBI Taxonomy" id="9555"/>
    <lineage>
        <taxon>Eukaryota</taxon>
        <taxon>Metazoa</taxon>
        <taxon>Chordata</taxon>
        <taxon>Craniata</taxon>
        <taxon>Vertebrata</taxon>
        <taxon>Euteleostomi</taxon>
        <taxon>Mammalia</taxon>
        <taxon>Eutheria</taxon>
        <taxon>Euarchontoglires</taxon>
        <taxon>Primates</taxon>
        <taxon>Haplorrhini</taxon>
        <taxon>Catarrhini</taxon>
        <taxon>Cercopithecidae</taxon>
        <taxon>Cercopithecinae</taxon>
        <taxon>Papio</taxon>
    </lineage>
</organism>
<dbReference type="Ensembl" id="ENSPANT00000067118.1">
    <property type="protein sequence ID" value="ENSPANP00000048669.1"/>
    <property type="gene ID" value="ENSPANG00000042680.1"/>
</dbReference>
<dbReference type="AntiFam" id="ANF00022">
    <property type="entry name" value="Long non-coding RNA"/>
</dbReference>
<evidence type="ECO:0000313" key="1">
    <source>
        <dbReference type="Ensembl" id="ENSPANP00000048669.1"/>
    </source>
</evidence>
<accession>A0A8I5MVD8</accession>
<dbReference type="PANTHER" id="PTHR37553:SF8">
    <property type="entry name" value="DUF4705 DOMAIN-CONTAINING PROTEIN"/>
    <property type="match status" value="1"/>
</dbReference>
<dbReference type="Proteomes" id="UP000028761">
    <property type="component" value="Unplaced"/>
</dbReference>
<reference evidence="1" key="2">
    <citation type="submission" date="2025-09" db="UniProtKB">
        <authorList>
            <consortium name="Ensembl"/>
        </authorList>
    </citation>
    <scope>IDENTIFICATION</scope>
</reference>
<sequence length="122" mass="13492">MVLPLDSLCNLSRPRTFSSRPLQTKLMTHNGLFRPIPYLTAVSADEATASQQPPQAQLHRYNGLCRPSSCFPVFSPGPELSQVNLTRPSSCLSLPSQGPAFASWPPSKTKRLFYSGLMRPIF</sequence>
<dbReference type="GeneTree" id="ENSGT00910000146668"/>
<proteinExistence type="predicted"/>
<dbReference type="PANTHER" id="PTHR37553">
    <property type="entry name" value="DUF4705 DOMAIN-CONTAINING PROTEIN"/>
    <property type="match status" value="1"/>
</dbReference>
<reference evidence="1" key="1">
    <citation type="submission" date="2025-08" db="UniProtKB">
        <authorList>
            <consortium name="Ensembl"/>
        </authorList>
    </citation>
    <scope>IDENTIFICATION</scope>
</reference>